<dbReference type="SMART" id="SM00347">
    <property type="entry name" value="HTH_MARR"/>
    <property type="match status" value="1"/>
</dbReference>
<evidence type="ECO:0000313" key="3">
    <source>
        <dbReference type="Proteomes" id="UP000282971"/>
    </source>
</evidence>
<dbReference type="InterPro" id="IPR036388">
    <property type="entry name" value="WH-like_DNA-bd_sf"/>
</dbReference>
<dbReference type="AlphaFoldDB" id="A0A437M906"/>
<dbReference type="RefSeq" id="WP_127743463.1">
    <property type="nucleotide sequence ID" value="NZ_SACN01000001.1"/>
</dbReference>
<dbReference type="InterPro" id="IPR039422">
    <property type="entry name" value="MarR/SlyA-like"/>
</dbReference>
<name>A0A437M906_9SPHN</name>
<dbReference type="Pfam" id="PF12802">
    <property type="entry name" value="MarR_2"/>
    <property type="match status" value="1"/>
</dbReference>
<evidence type="ECO:0000313" key="2">
    <source>
        <dbReference type="EMBL" id="RVT94201.1"/>
    </source>
</evidence>
<reference evidence="2 3" key="1">
    <citation type="submission" date="2019-01" db="EMBL/GenBank/DDBJ databases">
        <authorList>
            <person name="Chen W.-M."/>
        </authorList>
    </citation>
    <scope>NUCLEOTIDE SEQUENCE [LARGE SCALE GENOMIC DNA]</scope>
    <source>
        <strain evidence="2 3">CCP-7</strain>
    </source>
</reference>
<gene>
    <name evidence="2" type="ORF">EOD43_10205</name>
</gene>
<keyword evidence="3" id="KW-1185">Reference proteome</keyword>
<feature type="domain" description="HTH marR-type" evidence="1">
    <location>
        <begin position="29"/>
        <end position="128"/>
    </location>
</feature>
<evidence type="ECO:0000259" key="1">
    <source>
        <dbReference type="SMART" id="SM00347"/>
    </source>
</evidence>
<dbReference type="SUPFAM" id="SSF46785">
    <property type="entry name" value="Winged helix' DNA-binding domain"/>
    <property type="match status" value="1"/>
</dbReference>
<dbReference type="GO" id="GO:0006950">
    <property type="term" value="P:response to stress"/>
    <property type="evidence" value="ECO:0007669"/>
    <property type="project" value="TreeGrafter"/>
</dbReference>
<dbReference type="GO" id="GO:0003700">
    <property type="term" value="F:DNA-binding transcription factor activity"/>
    <property type="evidence" value="ECO:0007669"/>
    <property type="project" value="InterPro"/>
</dbReference>
<dbReference type="Gene3D" id="1.10.10.10">
    <property type="entry name" value="Winged helix-like DNA-binding domain superfamily/Winged helix DNA-binding domain"/>
    <property type="match status" value="1"/>
</dbReference>
<protein>
    <submittedName>
        <fullName evidence="2">MarR family transcriptional regulator</fullName>
    </submittedName>
</protein>
<accession>A0A437M906</accession>
<dbReference type="PANTHER" id="PTHR33164">
    <property type="entry name" value="TRANSCRIPTIONAL REGULATOR, MARR FAMILY"/>
    <property type="match status" value="1"/>
</dbReference>
<dbReference type="OrthoDB" id="582199at2"/>
<dbReference type="EMBL" id="SACN01000001">
    <property type="protein sequence ID" value="RVT94201.1"/>
    <property type="molecule type" value="Genomic_DNA"/>
</dbReference>
<sequence length="143" mass="15928">MDHLVTSDLMLRIFQRLVWLDDGLQARLHDRGWPDVSRAQSMVMINVTAGIVRPAEIARKVGVSRQAVHTTINQMIALGMVQLAPDPDDGRHKVVELTEMGEQMRHDAQAAMGEMTRALTDRIGGDRLAALLDAMRADWGPSY</sequence>
<dbReference type="InterPro" id="IPR000835">
    <property type="entry name" value="HTH_MarR-typ"/>
</dbReference>
<dbReference type="Proteomes" id="UP000282971">
    <property type="component" value="Unassembled WGS sequence"/>
</dbReference>
<dbReference type="InterPro" id="IPR036390">
    <property type="entry name" value="WH_DNA-bd_sf"/>
</dbReference>
<comment type="caution">
    <text evidence="2">The sequence shown here is derived from an EMBL/GenBank/DDBJ whole genome shotgun (WGS) entry which is preliminary data.</text>
</comment>
<proteinExistence type="predicted"/>
<organism evidence="2 3">
    <name type="scientific">Sphingomonas crocodyli</name>
    <dbReference type="NCBI Taxonomy" id="1979270"/>
    <lineage>
        <taxon>Bacteria</taxon>
        <taxon>Pseudomonadati</taxon>
        <taxon>Pseudomonadota</taxon>
        <taxon>Alphaproteobacteria</taxon>
        <taxon>Sphingomonadales</taxon>
        <taxon>Sphingomonadaceae</taxon>
        <taxon>Sphingomonas</taxon>
    </lineage>
</organism>
<dbReference type="PANTHER" id="PTHR33164:SF99">
    <property type="entry name" value="MARR FAMILY REGULATORY PROTEIN"/>
    <property type="match status" value="1"/>
</dbReference>